<dbReference type="Gramene" id="OGLUM07G12250.6">
    <property type="protein sequence ID" value="OGLUM07G12250.6"/>
    <property type="gene ID" value="OGLUM07G12250"/>
</dbReference>
<dbReference type="EnsemblPlants" id="OGLUM07G12250.10">
    <property type="protein sequence ID" value="OGLUM07G12250.10"/>
    <property type="gene ID" value="OGLUM07G12250"/>
</dbReference>
<dbReference type="Gramene" id="OGLUM07G12250.1">
    <property type="protein sequence ID" value="OGLUM07G12250.1"/>
    <property type="gene ID" value="OGLUM07G12250"/>
</dbReference>
<dbReference type="Gramene" id="OGLUM07G12250.10">
    <property type="protein sequence ID" value="OGLUM07G12250.10"/>
    <property type="gene ID" value="OGLUM07G12250"/>
</dbReference>
<dbReference type="Gramene" id="OGLUM07G12250.4">
    <property type="protein sequence ID" value="OGLUM07G12250.4"/>
    <property type="gene ID" value="OGLUM07G12250"/>
</dbReference>
<sequence length="138" mass="15729">MQEALGSGHIYCVKYPSITIIPFIHQNCVIAIYGLTGHSTTNFCCKHGTHFLVCHAHRYSPLCNLFHKNLHLCLALVKIFVLKSIHLRISYWNSHQGLLYVPSIVFSSLFPHYLQSLLQKLSSHVNLLWCVPLTLTTN</sequence>
<dbReference type="Proteomes" id="UP000026961">
    <property type="component" value="Chromosome 7"/>
</dbReference>
<dbReference type="EnsemblPlants" id="OGLUM07G12250.4">
    <property type="protein sequence ID" value="OGLUM07G12250.4"/>
    <property type="gene ID" value="OGLUM07G12250"/>
</dbReference>
<reference evidence="1" key="1">
    <citation type="submission" date="2015-04" db="UniProtKB">
        <authorList>
            <consortium name="EnsemblPlants"/>
        </authorList>
    </citation>
    <scope>IDENTIFICATION</scope>
</reference>
<reference evidence="1" key="2">
    <citation type="submission" date="2018-05" db="EMBL/GenBank/DDBJ databases">
        <title>OgluRS3 (Oryza glumaepatula Reference Sequence Version 3).</title>
        <authorList>
            <person name="Zhang J."/>
            <person name="Kudrna D."/>
            <person name="Lee S."/>
            <person name="Talag J."/>
            <person name="Welchert J."/>
            <person name="Wing R.A."/>
        </authorList>
    </citation>
    <scope>NUCLEOTIDE SEQUENCE [LARGE SCALE GENOMIC DNA]</scope>
</reference>
<dbReference type="EnsemblPlants" id="OGLUM07G12250.6">
    <property type="protein sequence ID" value="OGLUM07G12250.6"/>
    <property type="gene ID" value="OGLUM07G12250"/>
</dbReference>
<dbReference type="EnsemblPlants" id="OGLUM07G12250.8">
    <property type="protein sequence ID" value="OGLUM07G12250.8"/>
    <property type="gene ID" value="OGLUM07G12250"/>
</dbReference>
<organism evidence="1">
    <name type="scientific">Oryza glumipatula</name>
    <dbReference type="NCBI Taxonomy" id="40148"/>
    <lineage>
        <taxon>Eukaryota</taxon>
        <taxon>Viridiplantae</taxon>
        <taxon>Streptophyta</taxon>
        <taxon>Embryophyta</taxon>
        <taxon>Tracheophyta</taxon>
        <taxon>Spermatophyta</taxon>
        <taxon>Magnoliopsida</taxon>
        <taxon>Liliopsida</taxon>
        <taxon>Poales</taxon>
        <taxon>Poaceae</taxon>
        <taxon>BOP clade</taxon>
        <taxon>Oryzoideae</taxon>
        <taxon>Oryzeae</taxon>
        <taxon>Oryzinae</taxon>
        <taxon>Oryza</taxon>
    </lineage>
</organism>
<dbReference type="EnsemblPlants" id="OGLUM07G12250.2">
    <property type="protein sequence ID" value="OGLUM07G12250.2"/>
    <property type="gene ID" value="OGLUM07G12250"/>
</dbReference>
<dbReference type="Gramene" id="OGLUM07G12250.8">
    <property type="protein sequence ID" value="OGLUM07G12250.8"/>
    <property type="gene ID" value="OGLUM07G12250"/>
</dbReference>
<dbReference type="HOGENOM" id="CLU_1858367_0_0_1"/>
<keyword evidence="2" id="KW-1185">Reference proteome</keyword>
<proteinExistence type="predicted"/>
<dbReference type="AlphaFoldDB" id="A0A0E0AJ78"/>
<evidence type="ECO:0000313" key="2">
    <source>
        <dbReference type="Proteomes" id="UP000026961"/>
    </source>
</evidence>
<dbReference type="EnsemblPlants" id="OGLUM07G12250.1">
    <property type="protein sequence ID" value="OGLUM07G12250.1"/>
    <property type="gene ID" value="OGLUM07G12250"/>
</dbReference>
<dbReference type="Gramene" id="OGLUM07G12250.2">
    <property type="protein sequence ID" value="OGLUM07G12250.2"/>
    <property type="gene ID" value="OGLUM07G12250"/>
</dbReference>
<accession>A0A0E0AJ78</accession>
<name>A0A0E0AJ78_9ORYZ</name>
<evidence type="ECO:0000313" key="1">
    <source>
        <dbReference type="EnsemblPlants" id="OGLUM07G12250.1"/>
    </source>
</evidence>
<protein>
    <submittedName>
        <fullName evidence="1">Uncharacterized protein</fullName>
    </submittedName>
</protein>